<dbReference type="PANTHER" id="PTHR46929:SF33">
    <property type="entry name" value="L10-INTERACTING MYB DOMAIN-CONTAINING PROTEIN-LIKE ISOFORM X1"/>
    <property type="match status" value="1"/>
</dbReference>
<dbReference type="AlphaFoldDB" id="A0AAV6WS60"/>
<evidence type="ECO:0000313" key="4">
    <source>
        <dbReference type="Proteomes" id="UP000826271"/>
    </source>
</evidence>
<dbReference type="EMBL" id="WHWC01000014">
    <property type="protein sequence ID" value="KAG8369810.1"/>
    <property type="molecule type" value="Genomic_DNA"/>
</dbReference>
<name>A0AAV6WS60_9LAMI</name>
<proteinExistence type="predicted"/>
<protein>
    <recommendedName>
        <fullName evidence="2">Myb/SANT-like domain-containing protein</fullName>
    </recommendedName>
</protein>
<reference evidence="3" key="1">
    <citation type="submission" date="2019-10" db="EMBL/GenBank/DDBJ databases">
        <authorList>
            <person name="Zhang R."/>
            <person name="Pan Y."/>
            <person name="Wang J."/>
            <person name="Ma R."/>
            <person name="Yu S."/>
        </authorList>
    </citation>
    <scope>NUCLEOTIDE SEQUENCE</scope>
    <source>
        <strain evidence="3">LA-IB0</strain>
        <tissue evidence="3">Leaf</tissue>
    </source>
</reference>
<dbReference type="PANTHER" id="PTHR46929">
    <property type="entry name" value="EXPRESSED PROTEIN"/>
    <property type="match status" value="1"/>
</dbReference>
<accession>A0AAV6WS60</accession>
<evidence type="ECO:0000313" key="3">
    <source>
        <dbReference type="EMBL" id="KAG8369810.1"/>
    </source>
</evidence>
<evidence type="ECO:0000259" key="2">
    <source>
        <dbReference type="Pfam" id="PF12776"/>
    </source>
</evidence>
<dbReference type="Proteomes" id="UP000826271">
    <property type="component" value="Unassembled WGS sequence"/>
</dbReference>
<dbReference type="Pfam" id="PF12776">
    <property type="entry name" value="Myb_DNA-bind_3"/>
    <property type="match status" value="1"/>
</dbReference>
<keyword evidence="4" id="KW-1185">Reference proteome</keyword>
<feature type="domain" description="Myb/SANT-like" evidence="2">
    <location>
        <begin position="18"/>
        <end position="110"/>
    </location>
</feature>
<comment type="caution">
    <text evidence="3">The sequence shown here is derived from an EMBL/GenBank/DDBJ whole genome shotgun (WGS) entry which is preliminary data.</text>
</comment>
<feature type="region of interest" description="Disordered" evidence="1">
    <location>
        <begin position="196"/>
        <end position="250"/>
    </location>
</feature>
<sequence>MAVPLFQPQAWYFYSMGWTQEIDTKFISLLEGQAKLGNLVIPDSTENVVRMAREEINNTFGTNFSVYFCRERLRKLSQRYMVFKKITSYSGVGWDRDTNTVLAPPDLWVKWLKDMTLTKAYIYQGEPSWDALEAIFGKKMERRVPVNDEVIEISSDEDNPTGGHNGLRVDNANMVVAEDDEDEVVSPPQKIPIIEIDPPNVQLQPGDDGSTNMLSQRCKKMENSRPKSPSDLASSTASSSPAKAVKYTIY</sequence>
<organism evidence="3 4">
    <name type="scientific">Buddleja alternifolia</name>
    <dbReference type="NCBI Taxonomy" id="168488"/>
    <lineage>
        <taxon>Eukaryota</taxon>
        <taxon>Viridiplantae</taxon>
        <taxon>Streptophyta</taxon>
        <taxon>Embryophyta</taxon>
        <taxon>Tracheophyta</taxon>
        <taxon>Spermatophyta</taxon>
        <taxon>Magnoliopsida</taxon>
        <taxon>eudicotyledons</taxon>
        <taxon>Gunneridae</taxon>
        <taxon>Pentapetalae</taxon>
        <taxon>asterids</taxon>
        <taxon>lamiids</taxon>
        <taxon>Lamiales</taxon>
        <taxon>Scrophulariaceae</taxon>
        <taxon>Buddlejeae</taxon>
        <taxon>Buddleja</taxon>
    </lineage>
</organism>
<gene>
    <name evidence="3" type="ORF">BUALT_Bualt14G0052500</name>
</gene>
<feature type="compositionally biased region" description="Low complexity" evidence="1">
    <location>
        <begin position="227"/>
        <end position="244"/>
    </location>
</feature>
<dbReference type="InterPro" id="IPR024752">
    <property type="entry name" value="Myb/SANT-like_dom"/>
</dbReference>
<evidence type="ECO:0000256" key="1">
    <source>
        <dbReference type="SAM" id="MobiDB-lite"/>
    </source>
</evidence>